<keyword evidence="2" id="KW-1185">Reference proteome</keyword>
<dbReference type="Pfam" id="PF20901">
    <property type="entry name" value="Sf6_terminase"/>
    <property type="match status" value="2"/>
</dbReference>
<evidence type="ECO:0000313" key="2">
    <source>
        <dbReference type="Proteomes" id="UP000001868"/>
    </source>
</evidence>
<name>B4RDX8_PHEZH</name>
<sequence>MPSAATVLGWRRRDPLFDREMADAMALGRTRRDAFDPAVAKALLDRLSAGEALAAVVRDPAMPSWRRLRLWRATAPGFAEALGLQAEGKAGIRIQRLRERRRAFDQAAADRIIVGLNRGEGLRALLNGDPSLPSAATVARWRRENREFDALVRLILAAWARKRARARLFSEDLQEAVLARIVEGHSFNSLSRLPGMPCRKTLGKWVRTRPDFAREVAQACEDREDIFADQALEIALAGGPDAGRRVGRLRRQAVRLRNRPGRRRGA</sequence>
<proteinExistence type="predicted"/>
<organism evidence="1 2">
    <name type="scientific">Phenylobacterium zucineum (strain HLK1)</name>
    <dbReference type="NCBI Taxonomy" id="450851"/>
    <lineage>
        <taxon>Bacteria</taxon>
        <taxon>Pseudomonadati</taxon>
        <taxon>Pseudomonadota</taxon>
        <taxon>Alphaproteobacteria</taxon>
        <taxon>Caulobacterales</taxon>
        <taxon>Caulobacteraceae</taxon>
        <taxon>Phenylobacterium</taxon>
    </lineage>
</organism>
<dbReference type="Proteomes" id="UP000001868">
    <property type="component" value="Chromosome"/>
</dbReference>
<dbReference type="Gene3D" id="1.10.10.60">
    <property type="entry name" value="Homeodomain-like"/>
    <property type="match status" value="3"/>
</dbReference>
<reference evidence="1 2" key="1">
    <citation type="journal article" date="2008" name="BMC Genomics">
        <title>Complete genome of Phenylobacterium zucineum - a novel facultative intracellular bacterium isolated from human erythroleukemia cell line K562.</title>
        <authorList>
            <person name="Luo Y."/>
            <person name="Xu X."/>
            <person name="Ding Z."/>
            <person name="Liu Z."/>
            <person name="Zhang B."/>
            <person name="Yan Z."/>
            <person name="Sun J."/>
            <person name="Hu S."/>
            <person name="Hu X."/>
        </authorList>
    </citation>
    <scope>NUCLEOTIDE SEQUENCE [LARGE SCALE GENOMIC DNA]</scope>
    <source>
        <strain evidence="1 2">HLK1</strain>
    </source>
</reference>
<dbReference type="KEGG" id="pzu:PHZ_c0413"/>
<dbReference type="InterPro" id="IPR048683">
    <property type="entry name" value="Sf6_terminase"/>
</dbReference>
<dbReference type="EMBL" id="CP000747">
    <property type="protein sequence ID" value="ACG76827.1"/>
    <property type="molecule type" value="Genomic_DNA"/>
</dbReference>
<evidence type="ECO:0000313" key="1">
    <source>
        <dbReference type="EMBL" id="ACG76827.1"/>
    </source>
</evidence>
<gene>
    <name evidence="1" type="ordered locus">PHZ_c0413</name>
</gene>
<dbReference type="AlphaFoldDB" id="B4RDX8"/>
<dbReference type="HOGENOM" id="CLU_1045273_0_0_5"/>
<protein>
    <submittedName>
        <fullName evidence="1">Uncharacterized protein</fullName>
    </submittedName>
</protein>
<accession>B4RDX8</accession>